<feature type="transmembrane region" description="Helical" evidence="1">
    <location>
        <begin position="77"/>
        <end position="96"/>
    </location>
</feature>
<dbReference type="Proteomes" id="UP000472676">
    <property type="component" value="Unassembled WGS sequence"/>
</dbReference>
<dbReference type="EMBL" id="JAAMOW010000004">
    <property type="protein sequence ID" value="NGY04846.1"/>
    <property type="molecule type" value="Genomic_DNA"/>
</dbReference>
<dbReference type="RefSeq" id="WP_166255028.1">
    <property type="nucleotide sequence ID" value="NZ_JAAMOW010000004.1"/>
</dbReference>
<organism evidence="2 3">
    <name type="scientific">Solimonas terrae</name>
    <dbReference type="NCBI Taxonomy" id="1396819"/>
    <lineage>
        <taxon>Bacteria</taxon>
        <taxon>Pseudomonadati</taxon>
        <taxon>Pseudomonadota</taxon>
        <taxon>Gammaproteobacteria</taxon>
        <taxon>Nevskiales</taxon>
        <taxon>Nevskiaceae</taxon>
        <taxon>Solimonas</taxon>
    </lineage>
</organism>
<proteinExistence type="predicted"/>
<sequence length="108" mass="11204">MSGLLALFFAGVFLVNGVPHFVNGVSGRNFPSPFASPPGRGESTARTNVLWGALNFAIGYGLGWRLAHFDPGQSAQLAALCVGGLLMALAISSHFGKLYGGATAKPKR</sequence>
<evidence type="ECO:0000313" key="3">
    <source>
        <dbReference type="Proteomes" id="UP000472676"/>
    </source>
</evidence>
<evidence type="ECO:0000256" key="1">
    <source>
        <dbReference type="SAM" id="Phobius"/>
    </source>
</evidence>
<name>A0A6M2BQF8_9GAMM</name>
<accession>A0A6M2BQF8</accession>
<feature type="transmembrane region" description="Helical" evidence="1">
    <location>
        <begin position="48"/>
        <end position="65"/>
    </location>
</feature>
<keyword evidence="1" id="KW-1133">Transmembrane helix</keyword>
<keyword evidence="1" id="KW-0812">Transmembrane</keyword>
<gene>
    <name evidence="2" type="ORF">G7Y85_08715</name>
</gene>
<keyword evidence="1" id="KW-0472">Membrane</keyword>
<protein>
    <submittedName>
        <fullName evidence="2">Uncharacterized protein</fullName>
    </submittedName>
</protein>
<keyword evidence="3" id="KW-1185">Reference proteome</keyword>
<reference evidence="2 3" key="1">
    <citation type="journal article" date="2014" name="Int. J. Syst. Evol. Microbiol.">
        <title>Solimonas terrae sp. nov., isolated from soil.</title>
        <authorList>
            <person name="Kim S.J."/>
            <person name="Moon J.Y."/>
            <person name="Weon H.Y."/>
            <person name="Ahn J.H."/>
            <person name="Chen W.M."/>
            <person name="Kwon S.W."/>
        </authorList>
    </citation>
    <scope>NUCLEOTIDE SEQUENCE [LARGE SCALE GENOMIC DNA]</scope>
    <source>
        <strain evidence="2 3">KIS83-12</strain>
    </source>
</reference>
<dbReference type="AlphaFoldDB" id="A0A6M2BQF8"/>
<comment type="caution">
    <text evidence="2">The sequence shown here is derived from an EMBL/GenBank/DDBJ whole genome shotgun (WGS) entry which is preliminary data.</text>
</comment>
<evidence type="ECO:0000313" key="2">
    <source>
        <dbReference type="EMBL" id="NGY04846.1"/>
    </source>
</evidence>